<gene>
    <name evidence="1" type="ORF">L0M14_00600</name>
</gene>
<reference evidence="1 2" key="1">
    <citation type="journal article" date="2024" name="Int. J. Syst. Evol. Microbiol.">
        <title>Paenibacillus hexagrammi sp. nov., a novel bacterium isolated from the gut content of Hexagrammos agrammus.</title>
        <authorList>
            <person name="Jung H.K."/>
            <person name="Kim D.G."/>
            <person name="Zin H."/>
            <person name="Park J."/>
            <person name="Jung H."/>
            <person name="Kim Y.O."/>
            <person name="Kong H.J."/>
            <person name="Kim J.W."/>
            <person name="Kim Y.S."/>
        </authorList>
    </citation>
    <scope>NUCLEOTIDE SEQUENCE [LARGE SCALE GENOMIC DNA]</scope>
    <source>
        <strain evidence="1 2">YPD9-1</strain>
    </source>
</reference>
<name>A0ABY3SKQ2_9BACL</name>
<evidence type="ECO:0000313" key="1">
    <source>
        <dbReference type="EMBL" id="UJF33804.1"/>
    </source>
</evidence>
<protein>
    <submittedName>
        <fullName evidence="1">Uncharacterized protein</fullName>
    </submittedName>
</protein>
<proteinExistence type="predicted"/>
<accession>A0ABY3SKQ2</accession>
<keyword evidence="2" id="KW-1185">Reference proteome</keyword>
<dbReference type="EMBL" id="CP090978">
    <property type="protein sequence ID" value="UJF33804.1"/>
    <property type="molecule type" value="Genomic_DNA"/>
</dbReference>
<sequence>MLEMLIVVLISAGVEVSSVGGVAAVAMAAGTELNINAVTSTALNCLLKFENIPHTFPFMMNCSVCCRAF</sequence>
<dbReference type="RefSeq" id="WP_235120195.1">
    <property type="nucleotide sequence ID" value="NZ_CP090978.1"/>
</dbReference>
<dbReference type="Proteomes" id="UP001649230">
    <property type="component" value="Chromosome"/>
</dbReference>
<evidence type="ECO:0000313" key="2">
    <source>
        <dbReference type="Proteomes" id="UP001649230"/>
    </source>
</evidence>
<organism evidence="1 2">
    <name type="scientific">Paenibacillus hexagrammi</name>
    <dbReference type="NCBI Taxonomy" id="2908839"/>
    <lineage>
        <taxon>Bacteria</taxon>
        <taxon>Bacillati</taxon>
        <taxon>Bacillota</taxon>
        <taxon>Bacilli</taxon>
        <taxon>Bacillales</taxon>
        <taxon>Paenibacillaceae</taxon>
        <taxon>Paenibacillus</taxon>
    </lineage>
</organism>